<sequence length="146" mass="17587">MNDKDVNECMAGEQIFQEDYDNDTIAKHEAEDLSTPTICKLNNNHGLVKSGLFTVGAHPFLVDKRSFERMKKQERDYRRRGRWNSVREQYSYCSMNDTTENRRWLSSVKRDLRCRKMFNNYREDDIGEDEYDAEDKKYFEQEMKKN</sequence>
<dbReference type="EMBL" id="JBFDAA010000022">
    <property type="protein sequence ID" value="KAL1110587.1"/>
    <property type="molecule type" value="Genomic_DNA"/>
</dbReference>
<keyword evidence="2" id="KW-1185">Reference proteome</keyword>
<evidence type="ECO:0000313" key="2">
    <source>
        <dbReference type="Proteomes" id="UP001558652"/>
    </source>
</evidence>
<organism evidence="1 2">
    <name type="scientific">Ranatra chinensis</name>
    <dbReference type="NCBI Taxonomy" id="642074"/>
    <lineage>
        <taxon>Eukaryota</taxon>
        <taxon>Metazoa</taxon>
        <taxon>Ecdysozoa</taxon>
        <taxon>Arthropoda</taxon>
        <taxon>Hexapoda</taxon>
        <taxon>Insecta</taxon>
        <taxon>Pterygota</taxon>
        <taxon>Neoptera</taxon>
        <taxon>Paraneoptera</taxon>
        <taxon>Hemiptera</taxon>
        <taxon>Heteroptera</taxon>
        <taxon>Panheteroptera</taxon>
        <taxon>Nepomorpha</taxon>
        <taxon>Nepidae</taxon>
        <taxon>Ranatrinae</taxon>
        <taxon>Ranatra</taxon>
    </lineage>
</organism>
<gene>
    <name evidence="1" type="ORF">AAG570_008115</name>
</gene>
<accession>A0ABD0XTS7</accession>
<reference evidence="1 2" key="1">
    <citation type="submission" date="2024-07" db="EMBL/GenBank/DDBJ databases">
        <title>Chromosome-level genome assembly of the water stick insect Ranatra chinensis (Heteroptera: Nepidae).</title>
        <authorList>
            <person name="Liu X."/>
        </authorList>
    </citation>
    <scope>NUCLEOTIDE SEQUENCE [LARGE SCALE GENOMIC DNA]</scope>
    <source>
        <strain evidence="1">Cailab_2021Rc</strain>
        <tissue evidence="1">Muscle</tissue>
    </source>
</reference>
<proteinExistence type="predicted"/>
<dbReference type="Proteomes" id="UP001558652">
    <property type="component" value="Unassembled WGS sequence"/>
</dbReference>
<dbReference type="AlphaFoldDB" id="A0ABD0XTS7"/>
<protein>
    <submittedName>
        <fullName evidence="1">Uncharacterized protein</fullName>
    </submittedName>
</protein>
<evidence type="ECO:0000313" key="1">
    <source>
        <dbReference type="EMBL" id="KAL1110587.1"/>
    </source>
</evidence>
<comment type="caution">
    <text evidence="1">The sequence shown here is derived from an EMBL/GenBank/DDBJ whole genome shotgun (WGS) entry which is preliminary data.</text>
</comment>
<name>A0ABD0XTS7_9HEMI</name>